<dbReference type="EMBL" id="LBIA02000001">
    <property type="protein sequence ID" value="TKT74004.1"/>
    <property type="molecule type" value="Genomic_DNA"/>
</dbReference>
<protein>
    <submittedName>
        <fullName evidence="2">Uncharacterized protein</fullName>
    </submittedName>
</protein>
<feature type="region of interest" description="Disordered" evidence="1">
    <location>
        <begin position="53"/>
        <end position="78"/>
    </location>
</feature>
<accession>A0A4U6BYQ0</accession>
<keyword evidence="3" id="KW-1185">Reference proteome</keyword>
<organism evidence="2 3">
    <name type="scientific">Afipia massiliensis</name>
    <dbReference type="NCBI Taxonomy" id="211460"/>
    <lineage>
        <taxon>Bacteria</taxon>
        <taxon>Pseudomonadati</taxon>
        <taxon>Pseudomonadota</taxon>
        <taxon>Alphaproteobacteria</taxon>
        <taxon>Hyphomicrobiales</taxon>
        <taxon>Nitrobacteraceae</taxon>
        <taxon>Afipia</taxon>
    </lineage>
</organism>
<evidence type="ECO:0000313" key="2">
    <source>
        <dbReference type="EMBL" id="TKT74004.1"/>
    </source>
</evidence>
<sequence>MSPRIRLSHKTLRGGTMTGLIRLVQHWLWPAAAEISTEAQDTTSMADLVRLLGTEHEPAAPVDGQGEGQANEADRSGS</sequence>
<dbReference type="AlphaFoldDB" id="A0A4U6BYQ0"/>
<evidence type="ECO:0000256" key="1">
    <source>
        <dbReference type="SAM" id="MobiDB-lite"/>
    </source>
</evidence>
<comment type="caution">
    <text evidence="2">The sequence shown here is derived from an EMBL/GenBank/DDBJ whole genome shotgun (WGS) entry which is preliminary data.</text>
</comment>
<name>A0A4U6BYQ0_9BRAD</name>
<proteinExistence type="predicted"/>
<dbReference type="Proteomes" id="UP000034832">
    <property type="component" value="Unassembled WGS sequence"/>
</dbReference>
<dbReference type="OrthoDB" id="8130097at2"/>
<reference evidence="2" key="1">
    <citation type="submission" date="2019-04" db="EMBL/GenBank/DDBJ databases">
        <title>Whole genome sequencing of cave bacteria.</title>
        <authorList>
            <person name="Gan H.M."/>
            <person name="Barton H."/>
            <person name="Savka M.A."/>
        </authorList>
    </citation>
    <scope>NUCLEOTIDE SEQUENCE [LARGE SCALE GENOMIC DNA]</scope>
    <source>
        <strain evidence="2">LC387</strain>
    </source>
</reference>
<gene>
    <name evidence="2" type="ORF">YH63_014370</name>
</gene>
<evidence type="ECO:0000313" key="3">
    <source>
        <dbReference type="Proteomes" id="UP000034832"/>
    </source>
</evidence>